<dbReference type="PANTHER" id="PTHR43591:SF110">
    <property type="entry name" value="RHODANESE DOMAIN-CONTAINING PROTEIN"/>
    <property type="match status" value="1"/>
</dbReference>
<dbReference type="GO" id="GO:0008757">
    <property type="term" value="F:S-adenosylmethionine-dependent methyltransferase activity"/>
    <property type="evidence" value="ECO:0007669"/>
    <property type="project" value="InterPro"/>
</dbReference>
<dbReference type="PANTHER" id="PTHR43591">
    <property type="entry name" value="METHYLTRANSFERASE"/>
    <property type="match status" value="1"/>
</dbReference>
<accession>A0A1F5H2P3</accession>
<dbReference type="CDD" id="cd02440">
    <property type="entry name" value="AdoMet_MTases"/>
    <property type="match status" value="1"/>
</dbReference>
<dbReference type="EMBL" id="MFBT01000037">
    <property type="protein sequence ID" value="OGD98403.1"/>
    <property type="molecule type" value="Genomic_DNA"/>
</dbReference>
<dbReference type="Pfam" id="PF08241">
    <property type="entry name" value="Methyltransf_11"/>
    <property type="match status" value="1"/>
</dbReference>
<dbReference type="SUPFAM" id="SSF53335">
    <property type="entry name" value="S-adenosyl-L-methionine-dependent methyltransferases"/>
    <property type="match status" value="1"/>
</dbReference>
<name>A0A1F5H2P3_9BACT</name>
<gene>
    <name evidence="2" type="ORF">A3B54_03635</name>
</gene>
<protein>
    <recommendedName>
        <fullName evidence="1">Methyltransferase type 11 domain-containing protein</fullName>
    </recommendedName>
</protein>
<evidence type="ECO:0000313" key="2">
    <source>
        <dbReference type="EMBL" id="OGD98403.1"/>
    </source>
</evidence>
<reference evidence="2 3" key="1">
    <citation type="journal article" date="2016" name="Nat. Commun.">
        <title>Thousands of microbial genomes shed light on interconnected biogeochemical processes in an aquifer system.</title>
        <authorList>
            <person name="Anantharaman K."/>
            <person name="Brown C.T."/>
            <person name="Hug L.A."/>
            <person name="Sharon I."/>
            <person name="Castelle C.J."/>
            <person name="Probst A.J."/>
            <person name="Thomas B.C."/>
            <person name="Singh A."/>
            <person name="Wilkins M.J."/>
            <person name="Karaoz U."/>
            <person name="Brodie E.L."/>
            <person name="Williams K.H."/>
            <person name="Hubbard S.S."/>
            <person name="Banfield J.F."/>
        </authorList>
    </citation>
    <scope>NUCLEOTIDE SEQUENCE [LARGE SCALE GENOMIC DNA]</scope>
</reference>
<feature type="domain" description="Methyltransferase type 11" evidence="1">
    <location>
        <begin position="47"/>
        <end position="142"/>
    </location>
</feature>
<dbReference type="AlphaFoldDB" id="A0A1F5H2P3"/>
<sequence>MKRIIEQYNDRLAKVYDEATGGEFKWKAAKESTKILLPKLGKQSKILDLGIGTGQSSERFYQLGHTIVGLDISEAMLKVLKKKFPRIKTHKHDLEKGLKSLDFKPDSFDVVIGVGIFEFIKDLKKLFEQIARVTKRNGFLCFTFEEYINDHPIQGNRVTSLGQGLVAKIPRLISFKVYRRTVGEIKSLLANLGFEILATKKFVGYLKSKKKIPVYYALVLARKI</sequence>
<dbReference type="Gene3D" id="3.40.50.150">
    <property type="entry name" value="Vaccinia Virus protein VP39"/>
    <property type="match status" value="1"/>
</dbReference>
<comment type="caution">
    <text evidence="2">The sequence shown here is derived from an EMBL/GenBank/DDBJ whole genome shotgun (WGS) entry which is preliminary data.</text>
</comment>
<dbReference type="InterPro" id="IPR029063">
    <property type="entry name" value="SAM-dependent_MTases_sf"/>
</dbReference>
<organism evidence="2 3">
    <name type="scientific">Candidatus Curtissbacteria bacterium RIFCSPLOWO2_01_FULL_42_50</name>
    <dbReference type="NCBI Taxonomy" id="1797730"/>
    <lineage>
        <taxon>Bacteria</taxon>
        <taxon>Candidatus Curtissiibacteriota</taxon>
    </lineage>
</organism>
<evidence type="ECO:0000313" key="3">
    <source>
        <dbReference type="Proteomes" id="UP000177039"/>
    </source>
</evidence>
<proteinExistence type="predicted"/>
<dbReference type="InterPro" id="IPR013216">
    <property type="entry name" value="Methyltransf_11"/>
</dbReference>
<dbReference type="Proteomes" id="UP000177039">
    <property type="component" value="Unassembled WGS sequence"/>
</dbReference>
<evidence type="ECO:0000259" key="1">
    <source>
        <dbReference type="Pfam" id="PF08241"/>
    </source>
</evidence>